<dbReference type="Proteomes" id="UP000317944">
    <property type="component" value="Unassembled WGS sequence"/>
</dbReference>
<organism evidence="2 3">
    <name type="scientific">Lysinibacillus sphaericus</name>
    <name type="common">Bacillus sphaericus</name>
    <dbReference type="NCBI Taxonomy" id="1421"/>
    <lineage>
        <taxon>Bacteria</taxon>
        <taxon>Bacillati</taxon>
        <taxon>Bacillota</taxon>
        <taxon>Bacilli</taxon>
        <taxon>Bacillales</taxon>
        <taxon>Bacillaceae</taxon>
        <taxon>Lysinibacillus</taxon>
    </lineage>
</organism>
<protein>
    <recommendedName>
        <fullName evidence="4">DUF5367 domain-containing protein</fullName>
    </recommendedName>
</protein>
<keyword evidence="1" id="KW-1133">Transmembrane helix</keyword>
<proteinExistence type="predicted"/>
<feature type="transmembrane region" description="Helical" evidence="1">
    <location>
        <begin position="36"/>
        <end position="54"/>
    </location>
</feature>
<accession>A0A544UTM9</accession>
<dbReference type="RefSeq" id="WP_142507862.1">
    <property type="nucleotide sequence ID" value="NZ_SADV01000003.1"/>
</dbReference>
<dbReference type="OrthoDB" id="8479580at2"/>
<comment type="caution">
    <text evidence="2">The sequence shown here is derived from an EMBL/GenBank/DDBJ whole genome shotgun (WGS) entry which is preliminary data.</text>
</comment>
<evidence type="ECO:0008006" key="4">
    <source>
        <dbReference type="Google" id="ProtNLM"/>
    </source>
</evidence>
<dbReference type="AlphaFoldDB" id="A0A544UTM9"/>
<gene>
    <name evidence="2" type="ORF">C7Y47_05695</name>
</gene>
<feature type="transmembrane region" description="Helical" evidence="1">
    <location>
        <begin position="101"/>
        <end position="122"/>
    </location>
</feature>
<keyword evidence="1" id="KW-0472">Membrane</keyword>
<evidence type="ECO:0000313" key="2">
    <source>
        <dbReference type="EMBL" id="TQR37172.1"/>
    </source>
</evidence>
<dbReference type="Pfam" id="PF17329">
    <property type="entry name" value="DUF5367"/>
    <property type="match status" value="1"/>
</dbReference>
<feature type="transmembrane region" description="Helical" evidence="1">
    <location>
        <begin position="66"/>
        <end position="86"/>
    </location>
</feature>
<sequence length="132" mass="15101">MRFFLCWGFGIWFVASAVFRFIGHYFFTLKEPPLMIATYILAFPIVWLATIPIYSIKKIKGTERLLAAICIALPGMLIDAVVLLVFDDMFPNLSAVLDRYFASWLLWAYSLIVMTGFTKATFVRKKTIPSSN</sequence>
<dbReference type="InterPro" id="IPR020509">
    <property type="entry name" value="Uncharacterised_YnzE"/>
</dbReference>
<evidence type="ECO:0000256" key="1">
    <source>
        <dbReference type="SAM" id="Phobius"/>
    </source>
</evidence>
<reference evidence="2 3" key="1">
    <citation type="submission" date="2018-03" db="EMBL/GenBank/DDBJ databases">
        <title>Aerobic endospore-forming bacteria genome sequencing and assembly.</title>
        <authorList>
            <person name="Cavalcante D.A."/>
            <person name="Driks A."/>
            <person name="Putonti C."/>
            <person name="De-Souza M.T."/>
        </authorList>
    </citation>
    <scope>NUCLEOTIDE SEQUENCE [LARGE SCALE GENOMIC DNA]</scope>
    <source>
        <strain evidence="2 3">SDF0037</strain>
    </source>
</reference>
<keyword evidence="1" id="KW-0812">Transmembrane</keyword>
<name>A0A544UTM9_LYSSH</name>
<dbReference type="EMBL" id="SADV01000003">
    <property type="protein sequence ID" value="TQR37172.1"/>
    <property type="molecule type" value="Genomic_DNA"/>
</dbReference>
<evidence type="ECO:0000313" key="3">
    <source>
        <dbReference type="Proteomes" id="UP000317944"/>
    </source>
</evidence>